<dbReference type="GO" id="GO:0005634">
    <property type="term" value="C:nucleus"/>
    <property type="evidence" value="ECO:0007669"/>
    <property type="project" value="UniProtKB-SubCell"/>
</dbReference>
<dbReference type="CDD" id="cd12148">
    <property type="entry name" value="fungal_TF_MHR"/>
    <property type="match status" value="1"/>
</dbReference>
<protein>
    <recommendedName>
        <fullName evidence="7">Xylanolytic transcriptional activator regulatory domain-containing protein</fullName>
    </recommendedName>
</protein>
<dbReference type="InterPro" id="IPR050815">
    <property type="entry name" value="TF_fung"/>
</dbReference>
<reference evidence="8" key="1">
    <citation type="submission" date="2022-12" db="EMBL/GenBank/DDBJ databases">
        <authorList>
            <person name="Petersen C."/>
        </authorList>
    </citation>
    <scope>NUCLEOTIDE SEQUENCE</scope>
    <source>
        <strain evidence="8">IBT 35673</strain>
    </source>
</reference>
<dbReference type="GO" id="GO:0003677">
    <property type="term" value="F:DNA binding"/>
    <property type="evidence" value="ECO:0007669"/>
    <property type="project" value="InterPro"/>
</dbReference>
<dbReference type="InterPro" id="IPR007219">
    <property type="entry name" value="XnlR_reg_dom"/>
</dbReference>
<dbReference type="GO" id="GO:0008270">
    <property type="term" value="F:zinc ion binding"/>
    <property type="evidence" value="ECO:0007669"/>
    <property type="project" value="InterPro"/>
</dbReference>
<evidence type="ECO:0000313" key="9">
    <source>
        <dbReference type="Proteomes" id="UP001147695"/>
    </source>
</evidence>
<comment type="caution">
    <text evidence="8">The sequence shown here is derived from an EMBL/GenBank/DDBJ whole genome shotgun (WGS) entry which is preliminary data.</text>
</comment>
<reference evidence="8" key="2">
    <citation type="journal article" date="2023" name="IMA Fungus">
        <title>Comparative genomic study of the Penicillium genus elucidates a diverse pangenome and 15 lateral gene transfer events.</title>
        <authorList>
            <person name="Petersen C."/>
            <person name="Sorensen T."/>
            <person name="Nielsen M.R."/>
            <person name="Sondergaard T.E."/>
            <person name="Sorensen J.L."/>
            <person name="Fitzpatrick D.A."/>
            <person name="Frisvad J.C."/>
            <person name="Nielsen K.L."/>
        </authorList>
    </citation>
    <scope>NUCLEOTIDE SEQUENCE</scope>
    <source>
        <strain evidence="8">IBT 35673</strain>
    </source>
</reference>
<dbReference type="Proteomes" id="UP001147695">
    <property type="component" value="Unassembled WGS sequence"/>
</dbReference>
<evidence type="ECO:0000256" key="5">
    <source>
        <dbReference type="ARBA" id="ARBA00023242"/>
    </source>
</evidence>
<evidence type="ECO:0000259" key="7">
    <source>
        <dbReference type="SMART" id="SM00906"/>
    </source>
</evidence>
<feature type="region of interest" description="Disordered" evidence="6">
    <location>
        <begin position="535"/>
        <end position="595"/>
    </location>
</feature>
<evidence type="ECO:0000256" key="3">
    <source>
        <dbReference type="ARBA" id="ARBA00023015"/>
    </source>
</evidence>
<dbReference type="AlphaFoldDB" id="A0A9W9R6B3"/>
<dbReference type="GO" id="GO:0000981">
    <property type="term" value="F:DNA-binding transcription factor activity, RNA polymerase II-specific"/>
    <property type="evidence" value="ECO:0007669"/>
    <property type="project" value="InterPro"/>
</dbReference>
<feature type="domain" description="Xylanolytic transcriptional activator regulatory" evidence="7">
    <location>
        <begin position="138"/>
        <end position="217"/>
    </location>
</feature>
<dbReference type="PANTHER" id="PTHR47338:SF7">
    <property type="entry name" value="ZN(II)2CYS6 TRANSCRIPTION FACTOR (EUROFUNG)"/>
    <property type="match status" value="1"/>
</dbReference>
<keyword evidence="4" id="KW-0804">Transcription</keyword>
<sequence length="669" mass="75757">MQLPESADDSTSWLFAPYLPDKRRIIILVEQYFAHVHPLRCFGFVHKPSFMQRLDEDLEFCRDQESLLHIICALGAKFLALDHLFRLSPELVLAAGNQWAKTAKSRVLADLDDLNIEKLMTAILLYDHDLRVGSYASAFVLSGITARISQALQLNLESSADILCDSKSTSPITNESKRRMMWSCYVMDSWVGSGVNQLTLLEDKDLKIQLPCHSHNFSLGTPCITETLDEGKVLGFISQEQVPFQPTQNMGIEAYFIRLVSIRKRVLRYVKHLDTSRPPWEPESEFQQLKRDFVSWKRFLPQNLKWHSGAIWARKESSQLGALTLLWCTYHQTLVDLYRIGMPTLFRIRRYVEFPLEQQNFLDDCRRVCFNSAREVSRIIVEASRHGIYALADTWLCIIAHDSTKVMLYYFKHITDSPAALSPSEAEETTVLVQRNLEAIMQMRSLVATAEHCYHSVIKMIIAAGLRPQLTHVSTDDQDQPEKDEAYDFLKLMRRNMGTDTTIRSSDSQSPVQESPEAVLNPLAIYRMARTALHGKDPRGSASNSSLTSTTASPGTFQSRAARRQSNYTPHVTNLLPSSTTEHPQQTPISRPHGSGVVQAFDNAPVLSRPEDQSLGSDPFPQFQQFGTNGSWDPAEMAVMNMLNDGVTPWTAEYLTDGQSGVDPFLFPF</sequence>
<dbReference type="PANTHER" id="PTHR47338">
    <property type="entry name" value="ZN(II)2CYS6 TRANSCRIPTION FACTOR (EUROFUNG)-RELATED"/>
    <property type="match status" value="1"/>
</dbReference>
<dbReference type="EMBL" id="JAPZBQ010000001">
    <property type="protein sequence ID" value="KAJ5353044.1"/>
    <property type="molecule type" value="Genomic_DNA"/>
</dbReference>
<feature type="compositionally biased region" description="Low complexity" evidence="6">
    <location>
        <begin position="541"/>
        <end position="553"/>
    </location>
</feature>
<keyword evidence="3" id="KW-0805">Transcription regulation</keyword>
<evidence type="ECO:0000313" key="8">
    <source>
        <dbReference type="EMBL" id="KAJ5353044.1"/>
    </source>
</evidence>
<gene>
    <name evidence="8" type="ORF">N7452_002018</name>
</gene>
<evidence type="ECO:0000256" key="1">
    <source>
        <dbReference type="ARBA" id="ARBA00004123"/>
    </source>
</evidence>
<feature type="compositionally biased region" description="Polar residues" evidence="6">
    <location>
        <begin position="554"/>
        <end position="589"/>
    </location>
</feature>
<name>A0A9W9R6B3_PENBR</name>
<organism evidence="8 9">
    <name type="scientific">Penicillium brevicompactum</name>
    <dbReference type="NCBI Taxonomy" id="5074"/>
    <lineage>
        <taxon>Eukaryota</taxon>
        <taxon>Fungi</taxon>
        <taxon>Dikarya</taxon>
        <taxon>Ascomycota</taxon>
        <taxon>Pezizomycotina</taxon>
        <taxon>Eurotiomycetes</taxon>
        <taxon>Eurotiomycetidae</taxon>
        <taxon>Eurotiales</taxon>
        <taxon>Aspergillaceae</taxon>
        <taxon>Penicillium</taxon>
    </lineage>
</organism>
<dbReference type="GO" id="GO:0006351">
    <property type="term" value="P:DNA-templated transcription"/>
    <property type="evidence" value="ECO:0007669"/>
    <property type="project" value="InterPro"/>
</dbReference>
<keyword evidence="2" id="KW-0479">Metal-binding</keyword>
<accession>A0A9W9R6B3</accession>
<keyword evidence="5" id="KW-0539">Nucleus</keyword>
<evidence type="ECO:0000256" key="4">
    <source>
        <dbReference type="ARBA" id="ARBA00023163"/>
    </source>
</evidence>
<evidence type="ECO:0000256" key="6">
    <source>
        <dbReference type="SAM" id="MobiDB-lite"/>
    </source>
</evidence>
<evidence type="ECO:0000256" key="2">
    <source>
        <dbReference type="ARBA" id="ARBA00022723"/>
    </source>
</evidence>
<proteinExistence type="predicted"/>
<comment type="subcellular location">
    <subcellularLocation>
        <location evidence="1">Nucleus</location>
    </subcellularLocation>
</comment>
<dbReference type="Pfam" id="PF04082">
    <property type="entry name" value="Fungal_trans"/>
    <property type="match status" value="1"/>
</dbReference>
<dbReference type="SMART" id="SM00906">
    <property type="entry name" value="Fungal_trans"/>
    <property type="match status" value="1"/>
</dbReference>